<dbReference type="Proteomes" id="UP000732377">
    <property type="component" value="Unassembled WGS sequence"/>
</dbReference>
<dbReference type="PANTHER" id="PTHR43222">
    <property type="entry name" value="NUDIX HYDROLASE 23"/>
    <property type="match status" value="1"/>
</dbReference>
<comment type="caution">
    <text evidence="6">The sequence shown here is derived from an EMBL/GenBank/DDBJ whole genome shotgun (WGS) entry which is preliminary data.</text>
</comment>
<dbReference type="InterPro" id="IPR029401">
    <property type="entry name" value="Nudix_N"/>
</dbReference>
<dbReference type="PANTHER" id="PTHR43222:SF2">
    <property type="entry name" value="NUDIX HYDROLASE 23, CHLOROPLASTIC"/>
    <property type="match status" value="1"/>
</dbReference>
<comment type="similarity">
    <text evidence="4">Belongs to the Nudix hydrolase family.</text>
</comment>
<sequence>MWPLPSCRHKDDATAANGSPGVGARAWNSYGGGGRQGGPLRREVEETLRFCAACGGRLELRFVAEEGKERLVCRACGRITYLDPKISACTVPVLDGRILLARRGIEPARGRWVFPGGYMERGETVPQAAERETFEEVGLRVRATRPVGIYSYPDSVVVVIVYHCEVLGGEPAPNSETLEVRLFSPDEIPWDELAFPSTRDALRDFLAQWGRQA</sequence>
<dbReference type="PRINTS" id="PR00502">
    <property type="entry name" value="NUDIXFAMILY"/>
</dbReference>
<dbReference type="Gene3D" id="2.20.70.10">
    <property type="match status" value="1"/>
</dbReference>
<accession>A0A953I291</accession>
<dbReference type="InterPro" id="IPR000086">
    <property type="entry name" value="NUDIX_hydrolase_dom"/>
</dbReference>
<organism evidence="6 7">
    <name type="scientific">Symbiobacterium thermophilum</name>
    <dbReference type="NCBI Taxonomy" id="2734"/>
    <lineage>
        <taxon>Bacteria</taxon>
        <taxon>Bacillati</taxon>
        <taxon>Bacillota</taxon>
        <taxon>Clostridia</taxon>
        <taxon>Eubacteriales</taxon>
        <taxon>Symbiobacteriaceae</taxon>
        <taxon>Symbiobacterium</taxon>
    </lineage>
</organism>
<evidence type="ECO:0000313" key="7">
    <source>
        <dbReference type="Proteomes" id="UP000732377"/>
    </source>
</evidence>
<dbReference type="AlphaFoldDB" id="A0A953I291"/>
<dbReference type="PROSITE" id="PS00893">
    <property type="entry name" value="NUDIX_BOX"/>
    <property type="match status" value="1"/>
</dbReference>
<dbReference type="Gene3D" id="3.90.79.10">
    <property type="entry name" value="Nucleoside Triphosphate Pyrophosphohydrolase"/>
    <property type="match status" value="1"/>
</dbReference>
<protein>
    <submittedName>
        <fullName evidence="6">NUDIX hydrolase</fullName>
    </submittedName>
</protein>
<evidence type="ECO:0000256" key="2">
    <source>
        <dbReference type="ARBA" id="ARBA00022801"/>
    </source>
</evidence>
<evidence type="ECO:0000256" key="4">
    <source>
        <dbReference type="RuleBase" id="RU003476"/>
    </source>
</evidence>
<reference evidence="6" key="1">
    <citation type="submission" date="2017-11" db="EMBL/GenBank/DDBJ databases">
        <title>Three new genomes from thermophilic consortium.</title>
        <authorList>
            <person name="Quaggio R."/>
            <person name="Amgarten D."/>
            <person name="Setubal J.C."/>
        </authorList>
    </citation>
    <scope>NUCLEOTIDE SEQUENCE</scope>
    <source>
        <strain evidence="6">ZCTH01-B2</strain>
    </source>
</reference>
<dbReference type="EMBL" id="PIUK01000031">
    <property type="protein sequence ID" value="MBY6275592.1"/>
    <property type="molecule type" value="Genomic_DNA"/>
</dbReference>
<keyword evidence="2 4" id="KW-0378">Hydrolase</keyword>
<evidence type="ECO:0000256" key="3">
    <source>
        <dbReference type="ARBA" id="ARBA00022842"/>
    </source>
</evidence>
<dbReference type="Pfam" id="PF14803">
    <property type="entry name" value="Zn_ribbon_Nudix"/>
    <property type="match status" value="1"/>
</dbReference>
<evidence type="ECO:0000313" key="6">
    <source>
        <dbReference type="EMBL" id="MBY6275592.1"/>
    </source>
</evidence>
<evidence type="ECO:0000259" key="5">
    <source>
        <dbReference type="PROSITE" id="PS51462"/>
    </source>
</evidence>
<gene>
    <name evidence="6" type="ORF">CWE10_05120</name>
</gene>
<proteinExistence type="inferred from homology"/>
<dbReference type="SUPFAM" id="SSF55811">
    <property type="entry name" value="Nudix"/>
    <property type="match status" value="1"/>
</dbReference>
<dbReference type="InterPro" id="IPR020476">
    <property type="entry name" value="Nudix_hydrolase"/>
</dbReference>
<dbReference type="InterPro" id="IPR020084">
    <property type="entry name" value="NUDIX_hydrolase_CS"/>
</dbReference>
<name>A0A953I291_SYMTR</name>
<comment type="cofactor">
    <cofactor evidence="1">
        <name>Mg(2+)</name>
        <dbReference type="ChEBI" id="CHEBI:18420"/>
    </cofactor>
</comment>
<dbReference type="InterPro" id="IPR015797">
    <property type="entry name" value="NUDIX_hydrolase-like_dom_sf"/>
</dbReference>
<feature type="domain" description="Nudix hydrolase" evidence="5">
    <location>
        <begin position="81"/>
        <end position="206"/>
    </location>
</feature>
<keyword evidence="3" id="KW-0460">Magnesium</keyword>
<evidence type="ECO:0000256" key="1">
    <source>
        <dbReference type="ARBA" id="ARBA00001946"/>
    </source>
</evidence>
<dbReference type="GO" id="GO:0016787">
    <property type="term" value="F:hydrolase activity"/>
    <property type="evidence" value="ECO:0007669"/>
    <property type="project" value="UniProtKB-KW"/>
</dbReference>
<dbReference type="PROSITE" id="PS51462">
    <property type="entry name" value="NUDIX"/>
    <property type="match status" value="1"/>
</dbReference>
<dbReference type="Pfam" id="PF00293">
    <property type="entry name" value="NUDIX"/>
    <property type="match status" value="1"/>
</dbReference>